<name>A0A0D2NP87_HYPSF</name>
<protein>
    <submittedName>
        <fullName evidence="1">Uncharacterized protein</fullName>
    </submittedName>
</protein>
<evidence type="ECO:0000313" key="1">
    <source>
        <dbReference type="EMBL" id="KJA20609.1"/>
    </source>
</evidence>
<organism evidence="1 2">
    <name type="scientific">Hypholoma sublateritium (strain FD-334 SS-4)</name>
    <dbReference type="NCBI Taxonomy" id="945553"/>
    <lineage>
        <taxon>Eukaryota</taxon>
        <taxon>Fungi</taxon>
        <taxon>Dikarya</taxon>
        <taxon>Basidiomycota</taxon>
        <taxon>Agaricomycotina</taxon>
        <taxon>Agaricomycetes</taxon>
        <taxon>Agaricomycetidae</taxon>
        <taxon>Agaricales</taxon>
        <taxon>Agaricineae</taxon>
        <taxon>Strophariaceae</taxon>
        <taxon>Hypholoma</taxon>
    </lineage>
</organism>
<dbReference type="CDD" id="cd10170">
    <property type="entry name" value="ASKHA_NBD_HSP70"/>
    <property type="match status" value="1"/>
</dbReference>
<proteinExistence type="predicted"/>
<dbReference type="OrthoDB" id="2963168at2759"/>
<dbReference type="Proteomes" id="UP000054270">
    <property type="component" value="Unassembled WGS sequence"/>
</dbReference>
<dbReference type="PANTHER" id="PTHR14187">
    <property type="entry name" value="ALPHA KINASE/ELONGATION FACTOR 2 KINASE"/>
    <property type="match status" value="1"/>
</dbReference>
<dbReference type="STRING" id="945553.A0A0D2NP87"/>
<dbReference type="EMBL" id="KN817565">
    <property type="protein sequence ID" value="KJA20609.1"/>
    <property type="molecule type" value="Genomic_DNA"/>
</dbReference>
<evidence type="ECO:0000313" key="2">
    <source>
        <dbReference type="Proteomes" id="UP000054270"/>
    </source>
</evidence>
<keyword evidence="2" id="KW-1185">Reference proteome</keyword>
<dbReference type="SUPFAM" id="SSF53067">
    <property type="entry name" value="Actin-like ATPase domain"/>
    <property type="match status" value="2"/>
</dbReference>
<dbReference type="Gene3D" id="3.30.420.40">
    <property type="match status" value="1"/>
</dbReference>
<dbReference type="PANTHER" id="PTHR14187:SF5">
    <property type="entry name" value="HEAT SHOCK 70 KDA PROTEIN 12A"/>
    <property type="match status" value="1"/>
</dbReference>
<gene>
    <name evidence="1" type="ORF">HYPSUDRAFT_1090755</name>
</gene>
<accession>A0A0D2NP87</accession>
<dbReference type="AlphaFoldDB" id="A0A0D2NP87"/>
<dbReference type="InterPro" id="IPR043129">
    <property type="entry name" value="ATPase_NBD"/>
</dbReference>
<reference evidence="2" key="1">
    <citation type="submission" date="2014-04" db="EMBL/GenBank/DDBJ databases">
        <title>Evolutionary Origins and Diversification of the Mycorrhizal Mutualists.</title>
        <authorList>
            <consortium name="DOE Joint Genome Institute"/>
            <consortium name="Mycorrhizal Genomics Consortium"/>
            <person name="Kohler A."/>
            <person name="Kuo A."/>
            <person name="Nagy L.G."/>
            <person name="Floudas D."/>
            <person name="Copeland A."/>
            <person name="Barry K.W."/>
            <person name="Cichocki N."/>
            <person name="Veneault-Fourrey C."/>
            <person name="LaButti K."/>
            <person name="Lindquist E.A."/>
            <person name="Lipzen A."/>
            <person name="Lundell T."/>
            <person name="Morin E."/>
            <person name="Murat C."/>
            <person name="Riley R."/>
            <person name="Ohm R."/>
            <person name="Sun H."/>
            <person name="Tunlid A."/>
            <person name="Henrissat B."/>
            <person name="Grigoriev I.V."/>
            <person name="Hibbett D.S."/>
            <person name="Martin F."/>
        </authorList>
    </citation>
    <scope>NUCLEOTIDE SEQUENCE [LARGE SCALE GENOMIC DNA]</scope>
    <source>
        <strain evidence="2">FD-334 SS-4</strain>
    </source>
</reference>
<dbReference type="OMA" id="CKFHVVI"/>
<sequence length="603" mass="67949">MTSENQINRKVYEGTQRKLVLAFDVGTTFSGISYSILEPGQEPTIRGVTRFPAQDNTHGASKIPTIMYYDKAGNVCAAGAEATRDGIEVEAEDNGWVKAEWFKLHLRNKDLAASTPAASIHPLPPKKRAIDLLADFLSYLYTCAAQYIQETHLNGLAIWNSVKDEINYVLSHPNGWTWREQREMRKAAFMAGLIPHKAHPRLSFVTEGEASLHFCIQAGKLASHALESDRDPGFVIVDAGGGTIDISAYKQTTDTEARVFEEIAPAQCIFQGSVYVNVYAKKVLLGLLEGSKFADDIDHIVNVFERSSKHRFKDDKDPQYIKFGGTRDNDASRKIRFGQLKLDGSDVAALFQPAIDAIVEAVLLQKEAATHKISHVLFVGGFAANTWLFNSVSRILTEKGTSIDVVRPEEHIAKAVADGSMSFFLDHFVRTRVSKLAYGIAIRVPYNPSDPEHILRAQKIYYSEVTERRHLYGIFATILSKNVQVPEAQVYRRKFRRDSLSDLDIKKKLKYTILGYKGLDANPTWIDLARDDYPQLCTIEAELICIPIMTRHTFSGKQYYVIDFEILLFFGLTELNAQIAWKNSEVSDICYRILNLELCWELF</sequence>